<dbReference type="InterPro" id="IPR036390">
    <property type="entry name" value="WH_DNA-bd_sf"/>
</dbReference>
<gene>
    <name evidence="5" type="ORF">QV13_07235</name>
</gene>
<dbReference type="Pfam" id="PF00392">
    <property type="entry name" value="GntR"/>
    <property type="match status" value="1"/>
</dbReference>
<dbReference type="InterPro" id="IPR000524">
    <property type="entry name" value="Tscrpt_reg_HTH_GntR"/>
</dbReference>
<dbReference type="Gene3D" id="1.10.10.10">
    <property type="entry name" value="Winged helix-like DNA-binding domain superfamily/Winged helix DNA-binding domain"/>
    <property type="match status" value="1"/>
</dbReference>
<keyword evidence="2" id="KW-0238">DNA-binding</keyword>
<evidence type="ECO:0000256" key="1">
    <source>
        <dbReference type="ARBA" id="ARBA00023015"/>
    </source>
</evidence>
<proteinExistence type="predicted"/>
<evidence type="ECO:0000256" key="3">
    <source>
        <dbReference type="ARBA" id="ARBA00023163"/>
    </source>
</evidence>
<dbReference type="InterPro" id="IPR011711">
    <property type="entry name" value="GntR_C"/>
</dbReference>
<keyword evidence="6" id="KW-1185">Reference proteome</keyword>
<dbReference type="Gene3D" id="1.20.120.530">
    <property type="entry name" value="GntR ligand-binding domain-like"/>
    <property type="match status" value="1"/>
</dbReference>
<dbReference type="SMART" id="SM00345">
    <property type="entry name" value="HTH_GNTR"/>
    <property type="match status" value="1"/>
</dbReference>
<evidence type="ECO:0000259" key="4">
    <source>
        <dbReference type="PROSITE" id="PS50949"/>
    </source>
</evidence>
<keyword evidence="3" id="KW-0804">Transcription</keyword>
<dbReference type="InterPro" id="IPR008920">
    <property type="entry name" value="TF_FadR/GntR_C"/>
</dbReference>
<dbReference type="Proteomes" id="UP000094412">
    <property type="component" value="Unassembled WGS sequence"/>
</dbReference>
<sequence length="220" mass="24659">MVEPDDQPLAGKVASRIREMLIDGDLAPGEKLSEQHVASLFGISRNTLREVFRLLTSQSLLTHIPNRGVFVAAPDEVCVIDIYRVRRVIELGALRAASRGHPAVARMNTLVAEAKEAQKNGDWRRVGTFNMEFHRAIVELADSPRLNACFEMILAELRLVFGQLENNAHLHEPFVELNASLVTLIETGMILEAVDRLEAYLLQSERMVLAALQRRGNQDR</sequence>
<dbReference type="SUPFAM" id="SSF48008">
    <property type="entry name" value="GntR ligand-binding domain-like"/>
    <property type="match status" value="1"/>
</dbReference>
<dbReference type="AlphaFoldDB" id="A0A1C2E366"/>
<feature type="domain" description="HTH gntR-type" evidence="4">
    <location>
        <begin position="7"/>
        <end position="74"/>
    </location>
</feature>
<evidence type="ECO:0000313" key="6">
    <source>
        <dbReference type="Proteomes" id="UP000094412"/>
    </source>
</evidence>
<comment type="caution">
    <text evidence="5">The sequence shown here is derived from an EMBL/GenBank/DDBJ whole genome shotgun (WGS) entry which is preliminary data.</text>
</comment>
<protein>
    <submittedName>
        <fullName evidence="5">GntR family transcriptional regulator</fullName>
    </submittedName>
</protein>
<dbReference type="EMBL" id="MDEO01000028">
    <property type="protein sequence ID" value="OCX21444.1"/>
    <property type="molecule type" value="Genomic_DNA"/>
</dbReference>
<dbReference type="SUPFAM" id="SSF46785">
    <property type="entry name" value="Winged helix' DNA-binding domain"/>
    <property type="match status" value="1"/>
</dbReference>
<dbReference type="STRING" id="1566387.QV13_07235"/>
<dbReference type="SMART" id="SM00895">
    <property type="entry name" value="FCD"/>
    <property type="match status" value="1"/>
</dbReference>
<dbReference type="InterPro" id="IPR036388">
    <property type="entry name" value="WH-like_DNA-bd_sf"/>
</dbReference>
<dbReference type="PROSITE" id="PS50949">
    <property type="entry name" value="HTH_GNTR"/>
    <property type="match status" value="1"/>
</dbReference>
<dbReference type="GO" id="GO:0003677">
    <property type="term" value="F:DNA binding"/>
    <property type="evidence" value="ECO:0007669"/>
    <property type="project" value="UniProtKB-KW"/>
</dbReference>
<dbReference type="PANTHER" id="PTHR43537:SF45">
    <property type="entry name" value="GNTR FAMILY REGULATORY PROTEIN"/>
    <property type="match status" value="1"/>
</dbReference>
<accession>A0A1C2E366</accession>
<dbReference type="Pfam" id="PF07729">
    <property type="entry name" value="FCD"/>
    <property type="match status" value="1"/>
</dbReference>
<dbReference type="PANTHER" id="PTHR43537">
    <property type="entry name" value="TRANSCRIPTIONAL REGULATOR, GNTR FAMILY"/>
    <property type="match status" value="1"/>
</dbReference>
<reference evidence="5 6" key="1">
    <citation type="submission" date="2016-08" db="EMBL/GenBank/DDBJ databases">
        <title>Whole genome sequence of Mesorhizobium sp. strain UASWS1009 isolated from industrial sewage.</title>
        <authorList>
            <person name="Crovadore J."/>
            <person name="Calmin G."/>
            <person name="Chablais R."/>
            <person name="Cochard B."/>
            <person name="Lefort F."/>
        </authorList>
    </citation>
    <scope>NUCLEOTIDE SEQUENCE [LARGE SCALE GENOMIC DNA]</scope>
    <source>
        <strain evidence="5 6">UASWS1009</strain>
    </source>
</reference>
<keyword evidence="1" id="KW-0805">Transcription regulation</keyword>
<organism evidence="5 6">
    <name type="scientific">Mesorhizobium hungaricum</name>
    <dbReference type="NCBI Taxonomy" id="1566387"/>
    <lineage>
        <taxon>Bacteria</taxon>
        <taxon>Pseudomonadati</taxon>
        <taxon>Pseudomonadota</taxon>
        <taxon>Alphaproteobacteria</taxon>
        <taxon>Hyphomicrobiales</taxon>
        <taxon>Phyllobacteriaceae</taxon>
        <taxon>Mesorhizobium</taxon>
    </lineage>
</organism>
<dbReference type="GO" id="GO:0003700">
    <property type="term" value="F:DNA-binding transcription factor activity"/>
    <property type="evidence" value="ECO:0007669"/>
    <property type="project" value="InterPro"/>
</dbReference>
<evidence type="ECO:0000313" key="5">
    <source>
        <dbReference type="EMBL" id="OCX21444.1"/>
    </source>
</evidence>
<evidence type="ECO:0000256" key="2">
    <source>
        <dbReference type="ARBA" id="ARBA00023125"/>
    </source>
</evidence>
<name>A0A1C2E366_9HYPH</name>
<dbReference type="CDD" id="cd07377">
    <property type="entry name" value="WHTH_GntR"/>
    <property type="match status" value="1"/>
</dbReference>